<comment type="similarity">
    <text evidence="1">Belongs to the peptidase C40 family.</text>
</comment>
<dbReference type="Gene3D" id="3.10.350.10">
    <property type="entry name" value="LysM domain"/>
    <property type="match status" value="3"/>
</dbReference>
<evidence type="ECO:0000256" key="4">
    <source>
        <dbReference type="ARBA" id="ARBA00022737"/>
    </source>
</evidence>
<organism evidence="10 11">
    <name type="scientific">Jeotgalibacillus soli</name>
    <dbReference type="NCBI Taxonomy" id="889306"/>
    <lineage>
        <taxon>Bacteria</taxon>
        <taxon>Bacillati</taxon>
        <taxon>Bacillota</taxon>
        <taxon>Bacilli</taxon>
        <taxon>Bacillales</taxon>
        <taxon>Caryophanaceae</taxon>
        <taxon>Jeotgalibacillus</taxon>
    </lineage>
</organism>
<evidence type="ECO:0000256" key="3">
    <source>
        <dbReference type="ARBA" id="ARBA00022729"/>
    </source>
</evidence>
<dbReference type="SMART" id="SM00257">
    <property type="entry name" value="LysM"/>
    <property type="match status" value="3"/>
</dbReference>
<dbReference type="OrthoDB" id="9813368at2"/>
<accession>A0A0C2RI82</accession>
<evidence type="ECO:0000259" key="9">
    <source>
        <dbReference type="PROSITE" id="PS51935"/>
    </source>
</evidence>
<feature type="domain" description="LysM" evidence="8">
    <location>
        <begin position="155"/>
        <end position="198"/>
    </location>
</feature>
<evidence type="ECO:0000313" key="10">
    <source>
        <dbReference type="EMBL" id="KIL49870.1"/>
    </source>
</evidence>
<dbReference type="Gene3D" id="3.90.1720.10">
    <property type="entry name" value="endopeptidase domain like (from Nostoc punctiforme)"/>
    <property type="match status" value="1"/>
</dbReference>
<feature type="region of interest" description="Disordered" evidence="7">
    <location>
        <begin position="202"/>
        <end position="223"/>
    </location>
</feature>
<sequence length="342" mass="36056">MKKTMFAVAAAAAITSFVGLETDAQASTYKVNSGDSLWKIANKHSTTVANLKTLNGLSSDRIFPNQVLKVAGQAATRTAPSTSPVNNGSAATYIVKSGDTLGGIANRNNMSLARLMELNSIKGHLIFPGQTLRLDGTAQTAAPSAPSVSAPSQSTTYQIKPGDTLGRIALNNKVTVANLKKWNNLSSDRIFAGQSLIIQGSGSTNGATPSSPAPSGSVNPSPNVSSGVVDIARSLMGVPYVWGGTTPAGFDCSGFIYYVYKQAGYNISRTNAEGQHARSYDVSSPAVGDLVFFENTYKAGISHVGVYIGNNQFIHANDGGVQITSLSNSYWKSKFESFKRFY</sequence>
<evidence type="ECO:0000256" key="1">
    <source>
        <dbReference type="ARBA" id="ARBA00007074"/>
    </source>
</evidence>
<evidence type="ECO:0000256" key="2">
    <source>
        <dbReference type="ARBA" id="ARBA00022670"/>
    </source>
</evidence>
<dbReference type="EMBL" id="JXRP01000009">
    <property type="protein sequence ID" value="KIL49870.1"/>
    <property type="molecule type" value="Genomic_DNA"/>
</dbReference>
<evidence type="ECO:0000256" key="6">
    <source>
        <dbReference type="ARBA" id="ARBA00022807"/>
    </source>
</evidence>
<dbReference type="InterPro" id="IPR018392">
    <property type="entry name" value="LysM"/>
</dbReference>
<evidence type="ECO:0000256" key="7">
    <source>
        <dbReference type="SAM" id="MobiDB-lite"/>
    </source>
</evidence>
<dbReference type="CDD" id="cd00118">
    <property type="entry name" value="LysM"/>
    <property type="match status" value="3"/>
</dbReference>
<reference evidence="10 11" key="1">
    <citation type="submission" date="2015-01" db="EMBL/GenBank/DDBJ databases">
        <title>Genome sequencing of Jeotgalibacillus soli.</title>
        <authorList>
            <person name="Goh K.M."/>
            <person name="Chan K.-G."/>
            <person name="Yaakop A.S."/>
            <person name="Ee R."/>
            <person name="Gan H.M."/>
            <person name="Chan C.S."/>
        </authorList>
    </citation>
    <scope>NUCLEOTIDE SEQUENCE [LARGE SCALE GENOMIC DNA]</scope>
    <source>
        <strain evidence="10 11">P9</strain>
    </source>
</reference>
<keyword evidence="3" id="KW-0732">Signal</keyword>
<evidence type="ECO:0000259" key="8">
    <source>
        <dbReference type="PROSITE" id="PS51782"/>
    </source>
</evidence>
<name>A0A0C2RI82_9BACL</name>
<feature type="domain" description="LysM" evidence="8">
    <location>
        <begin position="27"/>
        <end position="70"/>
    </location>
</feature>
<dbReference type="GO" id="GO:0008234">
    <property type="term" value="F:cysteine-type peptidase activity"/>
    <property type="evidence" value="ECO:0007669"/>
    <property type="project" value="UniProtKB-KW"/>
</dbReference>
<dbReference type="InterPro" id="IPR036779">
    <property type="entry name" value="LysM_dom_sf"/>
</dbReference>
<evidence type="ECO:0008006" key="12">
    <source>
        <dbReference type="Google" id="ProtNLM"/>
    </source>
</evidence>
<feature type="region of interest" description="Disordered" evidence="7">
    <location>
        <begin position="137"/>
        <end position="156"/>
    </location>
</feature>
<dbReference type="PANTHER" id="PTHR47053">
    <property type="entry name" value="MUREIN DD-ENDOPEPTIDASE MEPH-RELATED"/>
    <property type="match status" value="1"/>
</dbReference>
<dbReference type="PANTHER" id="PTHR47053:SF1">
    <property type="entry name" value="MUREIN DD-ENDOPEPTIDASE MEPH-RELATED"/>
    <property type="match status" value="1"/>
</dbReference>
<evidence type="ECO:0000313" key="11">
    <source>
        <dbReference type="Proteomes" id="UP000031938"/>
    </source>
</evidence>
<keyword evidence="4" id="KW-0677">Repeat</keyword>
<evidence type="ECO:0000256" key="5">
    <source>
        <dbReference type="ARBA" id="ARBA00022801"/>
    </source>
</evidence>
<dbReference type="Pfam" id="PF00877">
    <property type="entry name" value="NLPC_P60"/>
    <property type="match status" value="1"/>
</dbReference>
<dbReference type="RefSeq" id="WP_041087140.1">
    <property type="nucleotide sequence ID" value="NZ_JXRP01000009.1"/>
</dbReference>
<gene>
    <name evidence="10" type="ORF">KP78_13380</name>
</gene>
<dbReference type="STRING" id="889306.KP78_13380"/>
<feature type="domain" description="LysM" evidence="8">
    <location>
        <begin position="91"/>
        <end position="134"/>
    </location>
</feature>
<feature type="domain" description="NlpC/P60" evidence="9">
    <location>
        <begin position="222"/>
        <end position="342"/>
    </location>
</feature>
<comment type="caution">
    <text evidence="10">The sequence shown here is derived from an EMBL/GenBank/DDBJ whole genome shotgun (WGS) entry which is preliminary data.</text>
</comment>
<dbReference type="SUPFAM" id="SSF54106">
    <property type="entry name" value="LysM domain"/>
    <property type="match status" value="3"/>
</dbReference>
<protein>
    <recommendedName>
        <fullName evidence="12">Peptidoglycan hydrolase</fullName>
    </recommendedName>
</protein>
<dbReference type="InterPro" id="IPR038765">
    <property type="entry name" value="Papain-like_cys_pep_sf"/>
</dbReference>
<dbReference type="InterPro" id="IPR000064">
    <property type="entry name" value="NLP_P60_dom"/>
</dbReference>
<feature type="compositionally biased region" description="Low complexity" evidence="7">
    <location>
        <begin position="204"/>
        <end position="223"/>
    </location>
</feature>
<proteinExistence type="inferred from homology"/>
<dbReference type="PATRIC" id="fig|889306.3.peg.1347"/>
<keyword evidence="6" id="KW-0788">Thiol protease</keyword>
<dbReference type="PROSITE" id="PS51782">
    <property type="entry name" value="LYSM"/>
    <property type="match status" value="3"/>
</dbReference>
<keyword evidence="5" id="KW-0378">Hydrolase</keyword>
<dbReference type="AlphaFoldDB" id="A0A0C2RI82"/>
<keyword evidence="2" id="KW-0645">Protease</keyword>
<dbReference type="Pfam" id="PF01476">
    <property type="entry name" value="LysM"/>
    <property type="match status" value="3"/>
</dbReference>
<dbReference type="PROSITE" id="PS51935">
    <property type="entry name" value="NLPC_P60"/>
    <property type="match status" value="1"/>
</dbReference>
<dbReference type="SUPFAM" id="SSF54001">
    <property type="entry name" value="Cysteine proteinases"/>
    <property type="match status" value="1"/>
</dbReference>
<dbReference type="Proteomes" id="UP000031938">
    <property type="component" value="Unassembled WGS sequence"/>
</dbReference>
<dbReference type="GO" id="GO:0006508">
    <property type="term" value="P:proteolysis"/>
    <property type="evidence" value="ECO:0007669"/>
    <property type="project" value="UniProtKB-KW"/>
</dbReference>
<keyword evidence="11" id="KW-1185">Reference proteome</keyword>
<dbReference type="InterPro" id="IPR051202">
    <property type="entry name" value="Peptidase_C40"/>
</dbReference>